<comment type="caution">
    <text evidence="1">The sequence shown here is derived from an EMBL/GenBank/DDBJ whole genome shotgun (WGS) entry which is preliminary data.</text>
</comment>
<name>A0AAW9SS18_9RHOB</name>
<dbReference type="AlphaFoldDB" id="A0AAW9SS18"/>
<organism evidence="1 2">
    <name type="scientific">Ponticoccus litoralis</name>
    <dbReference type="NCBI Taxonomy" id="422297"/>
    <lineage>
        <taxon>Bacteria</taxon>
        <taxon>Pseudomonadati</taxon>
        <taxon>Pseudomonadota</taxon>
        <taxon>Alphaproteobacteria</taxon>
        <taxon>Rhodobacterales</taxon>
        <taxon>Roseobacteraceae</taxon>
        <taxon>Ponticoccus</taxon>
    </lineage>
</organism>
<accession>A0AAW9SS18</accession>
<gene>
    <name evidence="1" type="ORF">ABFB10_10795</name>
</gene>
<keyword evidence="2" id="KW-1185">Reference proteome</keyword>
<sequence>MKRLIGACLLAALGWAGFWFWQASAIRADLRGWFEARAEEGWQADYAAIRVRGFPSRLDVTIEEPRLGNPETGFGWQAPFLQILGLTYQPGHHILAFADEQRWQTPDGPVTVTSQGLRASVIHDPADGALLRANAEAEVLNIAGPETALALAGLTAGLHRAESPTDQRLAIQVESVAGRDGPLTDGRLEAVAVQALLNFAEPLRLADLAGPAPMPRAIDLARAEYRVEGLELHAAGHVTVDDAGRLDGTMTLRAVNWRSLIDRARAAGMLPDSFTDAVEDALSLAAGLSGRPDTLDIPLTIDRGQMRFGMIPLGPAPRLRRD</sequence>
<evidence type="ECO:0000313" key="1">
    <source>
        <dbReference type="EMBL" id="MEN9061458.1"/>
    </source>
</evidence>
<dbReference type="RefSeq" id="WP_347166529.1">
    <property type="nucleotide sequence ID" value="NZ_JBDNCH010000002.1"/>
</dbReference>
<dbReference type="EMBL" id="JBDNCH010000002">
    <property type="protein sequence ID" value="MEN9061458.1"/>
    <property type="molecule type" value="Genomic_DNA"/>
</dbReference>
<dbReference type="Pfam" id="PF09898">
    <property type="entry name" value="DUF2125"/>
    <property type="match status" value="1"/>
</dbReference>
<evidence type="ECO:0000313" key="2">
    <source>
        <dbReference type="Proteomes" id="UP001428774"/>
    </source>
</evidence>
<protein>
    <submittedName>
        <fullName evidence="1">DUF2125 domain-containing protein</fullName>
    </submittedName>
</protein>
<reference evidence="1 2" key="1">
    <citation type="submission" date="2024-05" db="EMBL/GenBank/DDBJ databases">
        <title>Genome sequence of Ponticoccus litoralis KCCM 90028.</title>
        <authorList>
            <person name="Kim J.M."/>
            <person name="Lee J.K."/>
            <person name="Choi B.J."/>
            <person name="Bayburt H."/>
            <person name="Baek J.H."/>
            <person name="Jeon C.O."/>
        </authorList>
    </citation>
    <scope>NUCLEOTIDE SEQUENCE [LARGE SCALE GENOMIC DNA]</scope>
    <source>
        <strain evidence="1 2">KCCM 90028</strain>
    </source>
</reference>
<proteinExistence type="predicted"/>
<dbReference type="InterPro" id="IPR018666">
    <property type="entry name" value="DUF2125"/>
</dbReference>
<dbReference type="Proteomes" id="UP001428774">
    <property type="component" value="Unassembled WGS sequence"/>
</dbReference>